<proteinExistence type="predicted"/>
<accession>A0A2Z5G768</accession>
<dbReference type="EMBL" id="CP030840">
    <property type="protein sequence ID" value="AXC14647.1"/>
    <property type="molecule type" value="Genomic_DNA"/>
</dbReference>
<dbReference type="AlphaFoldDB" id="A0A2Z5G768"/>
<organism evidence="1 2">
    <name type="scientific">Acidisarcina polymorpha</name>
    <dbReference type="NCBI Taxonomy" id="2211140"/>
    <lineage>
        <taxon>Bacteria</taxon>
        <taxon>Pseudomonadati</taxon>
        <taxon>Acidobacteriota</taxon>
        <taxon>Terriglobia</taxon>
        <taxon>Terriglobales</taxon>
        <taxon>Acidobacteriaceae</taxon>
        <taxon>Acidisarcina</taxon>
    </lineage>
</organism>
<keyword evidence="2" id="KW-1185">Reference proteome</keyword>
<dbReference type="Proteomes" id="UP000253606">
    <property type="component" value="Chromosome"/>
</dbReference>
<evidence type="ECO:0000313" key="1">
    <source>
        <dbReference type="EMBL" id="AXC14647.1"/>
    </source>
</evidence>
<protein>
    <submittedName>
        <fullName evidence="1">Uncharacterized protein</fullName>
    </submittedName>
</protein>
<reference evidence="1 2" key="1">
    <citation type="journal article" date="2018" name="Front. Microbiol.">
        <title>Hydrolytic Capabilities as a Key to Environmental Success: Chitinolytic and Cellulolytic Acidobacteria From Acidic Sub-arctic Soils and Boreal Peatlands.</title>
        <authorList>
            <person name="Belova S.E."/>
            <person name="Ravin N.V."/>
            <person name="Pankratov T.A."/>
            <person name="Rakitin A.L."/>
            <person name="Ivanova A.A."/>
            <person name="Beletsky A.V."/>
            <person name="Mardanov A.V."/>
            <person name="Sinninghe Damste J.S."/>
            <person name="Dedysh S.N."/>
        </authorList>
    </citation>
    <scope>NUCLEOTIDE SEQUENCE [LARGE SCALE GENOMIC DNA]</scope>
    <source>
        <strain evidence="1 2">SBC82</strain>
    </source>
</reference>
<dbReference type="KEGG" id="abas:ACPOL_5399"/>
<sequence>MNVSVTRKDPQEGTQVIHLRDLSRSEPDPAVFETPANFTMHDLRQPSQATQ</sequence>
<evidence type="ECO:0000313" key="2">
    <source>
        <dbReference type="Proteomes" id="UP000253606"/>
    </source>
</evidence>
<name>A0A2Z5G768_9BACT</name>
<gene>
    <name evidence="1" type="ORF">ACPOL_5399</name>
</gene>